<name>A0A5J5B0F1_9ASTE</name>
<reference evidence="1 2" key="1">
    <citation type="submission" date="2019-09" db="EMBL/GenBank/DDBJ databases">
        <title>A chromosome-level genome assembly of the Chinese tupelo Nyssa sinensis.</title>
        <authorList>
            <person name="Yang X."/>
            <person name="Kang M."/>
            <person name="Yang Y."/>
            <person name="Xiong H."/>
            <person name="Wang M."/>
            <person name="Zhang Z."/>
            <person name="Wang Z."/>
            <person name="Wu H."/>
            <person name="Ma T."/>
            <person name="Liu J."/>
            <person name="Xi Z."/>
        </authorList>
    </citation>
    <scope>NUCLEOTIDE SEQUENCE [LARGE SCALE GENOMIC DNA]</scope>
    <source>
        <strain evidence="1">J267</strain>
        <tissue evidence="1">Leaf</tissue>
    </source>
</reference>
<dbReference type="EMBL" id="CM018040">
    <property type="protein sequence ID" value="KAA8535237.1"/>
    <property type="molecule type" value="Genomic_DNA"/>
</dbReference>
<sequence length="78" mass="9207">MVVPLRRASNPPFHNLDWRSLEHLGYSYWASAHLPTFQKMTTNRRLNRVKDILCVLSFDEMMGVCLTRRTWHIFGSLS</sequence>
<dbReference type="AlphaFoldDB" id="A0A5J5B0F1"/>
<protein>
    <submittedName>
        <fullName evidence="1">Uncharacterized protein</fullName>
    </submittedName>
</protein>
<dbReference type="Proteomes" id="UP000325577">
    <property type="component" value="Linkage Group LG17"/>
</dbReference>
<gene>
    <name evidence="1" type="ORF">F0562_030240</name>
</gene>
<evidence type="ECO:0000313" key="1">
    <source>
        <dbReference type="EMBL" id="KAA8535237.1"/>
    </source>
</evidence>
<keyword evidence="2" id="KW-1185">Reference proteome</keyword>
<evidence type="ECO:0000313" key="2">
    <source>
        <dbReference type="Proteomes" id="UP000325577"/>
    </source>
</evidence>
<accession>A0A5J5B0F1</accession>
<proteinExistence type="predicted"/>
<organism evidence="1 2">
    <name type="scientific">Nyssa sinensis</name>
    <dbReference type="NCBI Taxonomy" id="561372"/>
    <lineage>
        <taxon>Eukaryota</taxon>
        <taxon>Viridiplantae</taxon>
        <taxon>Streptophyta</taxon>
        <taxon>Embryophyta</taxon>
        <taxon>Tracheophyta</taxon>
        <taxon>Spermatophyta</taxon>
        <taxon>Magnoliopsida</taxon>
        <taxon>eudicotyledons</taxon>
        <taxon>Gunneridae</taxon>
        <taxon>Pentapetalae</taxon>
        <taxon>asterids</taxon>
        <taxon>Cornales</taxon>
        <taxon>Nyssaceae</taxon>
        <taxon>Nyssa</taxon>
    </lineage>
</organism>